<dbReference type="Gene3D" id="3.10.100.10">
    <property type="entry name" value="Mannose-Binding Protein A, subunit A"/>
    <property type="match status" value="1"/>
</dbReference>
<dbReference type="PANTHER" id="PTHR47629">
    <property type="entry name" value="C-TYPE LECTIN-RELATED"/>
    <property type="match status" value="1"/>
</dbReference>
<evidence type="ECO:0000313" key="1">
    <source>
        <dbReference type="EMBL" id="KAF1754757.1"/>
    </source>
</evidence>
<comment type="caution">
    <text evidence="1">The sequence shown here is derived from an EMBL/GenBank/DDBJ whole genome shotgun (WGS) entry which is preliminary data.</text>
</comment>
<dbReference type="InterPro" id="IPR016186">
    <property type="entry name" value="C-type_lectin-like/link_sf"/>
</dbReference>
<organism evidence="1 2">
    <name type="scientific">Caenorhabditis remanei</name>
    <name type="common">Caenorhabditis vulgaris</name>
    <dbReference type="NCBI Taxonomy" id="31234"/>
    <lineage>
        <taxon>Eukaryota</taxon>
        <taxon>Metazoa</taxon>
        <taxon>Ecdysozoa</taxon>
        <taxon>Nematoda</taxon>
        <taxon>Chromadorea</taxon>
        <taxon>Rhabditida</taxon>
        <taxon>Rhabditina</taxon>
        <taxon>Rhabditomorpha</taxon>
        <taxon>Rhabditoidea</taxon>
        <taxon>Rhabditidae</taxon>
        <taxon>Peloderinae</taxon>
        <taxon>Caenorhabditis</taxon>
    </lineage>
</organism>
<dbReference type="InterPro" id="IPR016187">
    <property type="entry name" value="CTDL_fold"/>
</dbReference>
<dbReference type="CDD" id="cd00037">
    <property type="entry name" value="CLECT"/>
    <property type="match status" value="1"/>
</dbReference>
<dbReference type="Proteomes" id="UP000483820">
    <property type="component" value="Chromosome V"/>
</dbReference>
<gene>
    <name evidence="1" type="ORF">GCK72_021321</name>
</gene>
<dbReference type="EMBL" id="WUAV01000005">
    <property type="protein sequence ID" value="KAF1754757.1"/>
    <property type="molecule type" value="Genomic_DNA"/>
</dbReference>
<evidence type="ECO:0000313" key="2">
    <source>
        <dbReference type="Proteomes" id="UP000483820"/>
    </source>
</evidence>
<proteinExistence type="predicted"/>
<protein>
    <recommendedName>
        <fullName evidence="3">C-type lectin domain-containing protein</fullName>
    </recommendedName>
</protein>
<dbReference type="CTD" id="9807418"/>
<dbReference type="SUPFAM" id="SSF56436">
    <property type="entry name" value="C-type lectin-like"/>
    <property type="match status" value="1"/>
</dbReference>
<dbReference type="AlphaFoldDB" id="A0A6A5GHU0"/>
<dbReference type="PANTHER" id="PTHR47629:SF5">
    <property type="entry name" value="C-TYPE LECTIN-RELATED"/>
    <property type="match status" value="1"/>
</dbReference>
<dbReference type="GeneID" id="9807418"/>
<reference evidence="1 2" key="1">
    <citation type="submission" date="2019-12" db="EMBL/GenBank/DDBJ databases">
        <title>Chromosome-level assembly of the Caenorhabditis remanei genome.</title>
        <authorList>
            <person name="Teterina A.A."/>
            <person name="Willis J.H."/>
            <person name="Phillips P.C."/>
        </authorList>
    </citation>
    <scope>NUCLEOTIDE SEQUENCE [LARGE SCALE GENOMIC DNA]</scope>
    <source>
        <strain evidence="1 2">PX506</strain>
        <tissue evidence="1">Whole organism</tissue>
    </source>
</reference>
<accession>A0A6A5GHU0</accession>
<dbReference type="KEGG" id="crq:GCK72_021321"/>
<name>A0A6A5GHU0_CAERE</name>
<evidence type="ECO:0008006" key="3">
    <source>
        <dbReference type="Google" id="ProtNLM"/>
    </source>
</evidence>
<sequence>MCIEDQILYLTIEPVLFCDKGHGICNIDKDHTQDNPTYLKEVRAQKPLRNKIMAVTVCTIYKINTEQHIEALEVLKTTKAEGFYVAFKTTLPNNTCPAYDRILPVVNIGEDPITWTKSGTTFSFKKCIGDWKMFNRTNSKVIVCMKPFHIPNWCNITEARGFCENMGYKVTGVATVEESRWIWKKTKGTRYYSFYIDGVRTKNCSLTRCNKFEFSDGYTVIDDAVLSSTNADLSFNYEGIPENCLGVAELGNVRTINDVRCDSTNKNVGVVCGYKLY</sequence>
<dbReference type="RefSeq" id="XP_053583098.1">
    <property type="nucleotide sequence ID" value="XM_053734185.1"/>
</dbReference>